<dbReference type="EMBL" id="HBGV01016632">
    <property type="protein sequence ID" value="CAD9511232.1"/>
    <property type="molecule type" value="Transcribed_RNA"/>
</dbReference>
<feature type="compositionally biased region" description="Basic residues" evidence="1">
    <location>
        <begin position="150"/>
        <end position="160"/>
    </location>
</feature>
<organism evidence="2">
    <name type="scientific">Helicotheca tamesis</name>
    <dbReference type="NCBI Taxonomy" id="374047"/>
    <lineage>
        <taxon>Eukaryota</taxon>
        <taxon>Sar</taxon>
        <taxon>Stramenopiles</taxon>
        <taxon>Ochrophyta</taxon>
        <taxon>Bacillariophyta</taxon>
        <taxon>Mediophyceae</taxon>
        <taxon>Lithodesmiophycidae</taxon>
        <taxon>Lithodesmiales</taxon>
        <taxon>Lithodesmiaceae</taxon>
        <taxon>Helicotheca</taxon>
    </lineage>
</organism>
<gene>
    <name evidence="2" type="ORF">HTAM1171_LOCUS10197</name>
</gene>
<feature type="compositionally biased region" description="Basic and acidic residues" evidence="1">
    <location>
        <begin position="81"/>
        <end position="96"/>
    </location>
</feature>
<evidence type="ECO:0000313" key="2">
    <source>
        <dbReference type="EMBL" id="CAD9511232.1"/>
    </source>
</evidence>
<accession>A0A7S2I7L5</accession>
<feature type="region of interest" description="Disordered" evidence="1">
    <location>
        <begin position="1"/>
        <end position="63"/>
    </location>
</feature>
<evidence type="ECO:0000256" key="1">
    <source>
        <dbReference type="SAM" id="MobiDB-lite"/>
    </source>
</evidence>
<sequence length="160" mass="18025">MSSKLLKKLLQQANEYDAGPNEAEAAKASKTRKPKQAKKAGKKAPASMNESSGGVSDDPIQNQIKSMLQFDQVVARYSRYEDNVMKKRLRDEQREAKSRKRLRLQCDGGVGNSRSSSSRNAQLASEPTFNKKRAAREKEAKSLRDLAKLLQKRKRSSRSR</sequence>
<feature type="compositionally biased region" description="Basic residues" evidence="1">
    <location>
        <begin position="29"/>
        <end position="42"/>
    </location>
</feature>
<reference evidence="2" key="1">
    <citation type="submission" date="2021-01" db="EMBL/GenBank/DDBJ databases">
        <authorList>
            <person name="Corre E."/>
            <person name="Pelletier E."/>
            <person name="Niang G."/>
            <person name="Scheremetjew M."/>
            <person name="Finn R."/>
            <person name="Kale V."/>
            <person name="Holt S."/>
            <person name="Cochrane G."/>
            <person name="Meng A."/>
            <person name="Brown T."/>
            <person name="Cohen L."/>
        </authorList>
    </citation>
    <scope>NUCLEOTIDE SEQUENCE</scope>
    <source>
        <strain evidence="2">CCMP826</strain>
    </source>
</reference>
<name>A0A7S2I7L5_9STRA</name>
<dbReference type="AlphaFoldDB" id="A0A7S2I7L5"/>
<feature type="region of interest" description="Disordered" evidence="1">
    <location>
        <begin position="81"/>
        <end position="160"/>
    </location>
</feature>
<protein>
    <submittedName>
        <fullName evidence="2">Uncharacterized protein</fullName>
    </submittedName>
</protein>
<feature type="compositionally biased region" description="Basic and acidic residues" evidence="1">
    <location>
        <begin position="136"/>
        <end position="147"/>
    </location>
</feature>
<proteinExistence type="predicted"/>
<feature type="compositionally biased region" description="Polar residues" evidence="1">
    <location>
        <begin position="48"/>
        <end position="63"/>
    </location>
</feature>